<dbReference type="InterPro" id="IPR003339">
    <property type="entry name" value="ABC/ECF_trnsptr_transmembrane"/>
</dbReference>
<keyword evidence="8" id="KW-1185">Reference proteome</keyword>
<dbReference type="AlphaFoldDB" id="A0A1N7PKI3"/>
<feature type="transmembrane region" description="Helical" evidence="6">
    <location>
        <begin position="182"/>
        <end position="204"/>
    </location>
</feature>
<dbReference type="OrthoDB" id="166227at2"/>
<keyword evidence="2" id="KW-1003">Cell membrane</keyword>
<feature type="transmembrane region" description="Helical" evidence="6">
    <location>
        <begin position="65"/>
        <end position="83"/>
    </location>
</feature>
<keyword evidence="5 6" id="KW-0472">Membrane</keyword>
<feature type="transmembrane region" description="Helical" evidence="6">
    <location>
        <begin position="103"/>
        <end position="126"/>
    </location>
</feature>
<dbReference type="EMBL" id="FTOD01000013">
    <property type="protein sequence ID" value="SIT11135.1"/>
    <property type="molecule type" value="Genomic_DNA"/>
</dbReference>
<dbReference type="RefSeq" id="WP_076526164.1">
    <property type="nucleotide sequence ID" value="NZ_CP048103.1"/>
</dbReference>
<sequence length="255" mass="28729">MKSISLYVDRDSILHRIDPVNKMIYILAAIALPILVPTLYTALICMLLSLLLLRIGKVFQKSLPVYGFVFLILITVILIQGLFHPANETPLFSLGPVTYYREGFLFALLITFRVINIVGSFLILVLTTKPSDLVESLVRRGLSPRFGYVLGSVFQIVPQMMSTMKTITDAQRSRGMETEGSLFVRIKAFLPLIGPVVLSSLIHVKERAMALEVRGFNAKGEKTFLHEEKAYVATRPIQWGLWIVMVTAAVWRIFL</sequence>
<comment type="subcellular location">
    <subcellularLocation>
        <location evidence="1">Membrane</location>
        <topology evidence="1">Multi-pass membrane protein</topology>
    </subcellularLocation>
</comment>
<name>A0A1N7PKI3_9BACL</name>
<feature type="transmembrane region" description="Helical" evidence="6">
    <location>
        <begin position="237"/>
        <end position="254"/>
    </location>
</feature>
<dbReference type="PANTHER" id="PTHR34857">
    <property type="entry name" value="SLL0384 PROTEIN"/>
    <property type="match status" value="1"/>
</dbReference>
<dbReference type="CDD" id="cd16914">
    <property type="entry name" value="EcfT"/>
    <property type="match status" value="1"/>
</dbReference>
<dbReference type="Proteomes" id="UP000186795">
    <property type="component" value="Unassembled WGS sequence"/>
</dbReference>
<proteinExistence type="predicted"/>
<gene>
    <name evidence="7" type="ORF">SAMN05421790_11320</name>
</gene>
<dbReference type="PANTHER" id="PTHR34857:SF2">
    <property type="entry name" value="SLL0384 PROTEIN"/>
    <property type="match status" value="1"/>
</dbReference>
<keyword evidence="3 6" id="KW-0812">Transmembrane</keyword>
<evidence type="ECO:0000313" key="7">
    <source>
        <dbReference type="EMBL" id="SIT11135.1"/>
    </source>
</evidence>
<reference evidence="8" key="1">
    <citation type="submission" date="2017-01" db="EMBL/GenBank/DDBJ databases">
        <authorList>
            <person name="Varghese N."/>
            <person name="Submissions S."/>
        </authorList>
    </citation>
    <scope>NUCLEOTIDE SEQUENCE [LARGE SCALE GENOMIC DNA]</scope>
    <source>
        <strain evidence="8">DSM 45196</strain>
    </source>
</reference>
<dbReference type="Pfam" id="PF02361">
    <property type="entry name" value="CbiQ"/>
    <property type="match status" value="1"/>
</dbReference>
<evidence type="ECO:0000256" key="4">
    <source>
        <dbReference type="ARBA" id="ARBA00022989"/>
    </source>
</evidence>
<keyword evidence="4 6" id="KW-1133">Transmembrane helix</keyword>
<evidence type="ECO:0000256" key="6">
    <source>
        <dbReference type="SAM" id="Phobius"/>
    </source>
</evidence>
<dbReference type="InterPro" id="IPR051611">
    <property type="entry name" value="ECF_transporter_component"/>
</dbReference>
<evidence type="ECO:0000256" key="3">
    <source>
        <dbReference type="ARBA" id="ARBA00022692"/>
    </source>
</evidence>
<evidence type="ECO:0000256" key="2">
    <source>
        <dbReference type="ARBA" id="ARBA00022475"/>
    </source>
</evidence>
<dbReference type="GO" id="GO:0005886">
    <property type="term" value="C:plasma membrane"/>
    <property type="evidence" value="ECO:0007669"/>
    <property type="project" value="UniProtKB-ARBA"/>
</dbReference>
<evidence type="ECO:0000256" key="1">
    <source>
        <dbReference type="ARBA" id="ARBA00004141"/>
    </source>
</evidence>
<accession>A0A1N7PKI3</accession>
<organism evidence="7 8">
    <name type="scientific">Kroppenstedtia eburnea</name>
    <dbReference type="NCBI Taxonomy" id="714067"/>
    <lineage>
        <taxon>Bacteria</taxon>
        <taxon>Bacillati</taxon>
        <taxon>Bacillota</taxon>
        <taxon>Bacilli</taxon>
        <taxon>Bacillales</taxon>
        <taxon>Thermoactinomycetaceae</taxon>
        <taxon>Kroppenstedtia</taxon>
    </lineage>
</organism>
<protein>
    <submittedName>
        <fullName evidence="7">Energy-coupling factor transport system permease protein</fullName>
    </submittedName>
</protein>
<feature type="transmembrane region" description="Helical" evidence="6">
    <location>
        <begin position="24"/>
        <end position="53"/>
    </location>
</feature>
<evidence type="ECO:0000313" key="8">
    <source>
        <dbReference type="Proteomes" id="UP000186795"/>
    </source>
</evidence>
<evidence type="ECO:0000256" key="5">
    <source>
        <dbReference type="ARBA" id="ARBA00023136"/>
    </source>
</evidence>